<evidence type="ECO:0000256" key="3">
    <source>
        <dbReference type="ARBA" id="ARBA00012438"/>
    </source>
</evidence>
<dbReference type="InterPro" id="IPR003018">
    <property type="entry name" value="GAF"/>
</dbReference>
<dbReference type="SUPFAM" id="SSF47384">
    <property type="entry name" value="Homodimeric domain of signal transducing histidine kinase"/>
    <property type="match status" value="1"/>
</dbReference>
<keyword evidence="9" id="KW-0067">ATP-binding</keyword>
<keyword evidence="7" id="KW-0547">Nucleotide-binding</keyword>
<evidence type="ECO:0000259" key="11">
    <source>
        <dbReference type="PROSITE" id="PS50109"/>
    </source>
</evidence>
<evidence type="ECO:0000256" key="6">
    <source>
        <dbReference type="ARBA" id="ARBA00022679"/>
    </source>
</evidence>
<dbReference type="SUPFAM" id="SSF55874">
    <property type="entry name" value="ATPase domain of HSP90 chaperone/DNA topoisomerase II/histidine kinase"/>
    <property type="match status" value="1"/>
</dbReference>
<dbReference type="CDD" id="cd00075">
    <property type="entry name" value="HATPase"/>
    <property type="match status" value="1"/>
</dbReference>
<dbReference type="InterPro" id="IPR003594">
    <property type="entry name" value="HATPase_dom"/>
</dbReference>
<feature type="transmembrane region" description="Helical" evidence="10">
    <location>
        <begin position="95"/>
        <end position="114"/>
    </location>
</feature>
<dbReference type="PANTHER" id="PTHR44936:SF10">
    <property type="entry name" value="SENSOR PROTEIN RSTB"/>
    <property type="match status" value="1"/>
</dbReference>
<evidence type="ECO:0000256" key="7">
    <source>
        <dbReference type="ARBA" id="ARBA00022741"/>
    </source>
</evidence>
<feature type="transmembrane region" description="Helical" evidence="10">
    <location>
        <begin position="230"/>
        <end position="253"/>
    </location>
</feature>
<feature type="transmembrane region" description="Helical" evidence="10">
    <location>
        <begin position="157"/>
        <end position="177"/>
    </location>
</feature>
<dbReference type="NCBIfam" id="TIGR02916">
    <property type="entry name" value="PEP_his_kin"/>
    <property type="match status" value="1"/>
</dbReference>
<dbReference type="EC" id="2.7.13.3" evidence="3"/>
<dbReference type="PANTHER" id="PTHR44936">
    <property type="entry name" value="SENSOR PROTEIN CREC"/>
    <property type="match status" value="1"/>
</dbReference>
<name>A0A178MS60_9PROT</name>
<dbReference type="GO" id="GO:0005524">
    <property type="term" value="F:ATP binding"/>
    <property type="evidence" value="ECO:0007669"/>
    <property type="project" value="UniProtKB-KW"/>
</dbReference>
<dbReference type="InterPro" id="IPR003661">
    <property type="entry name" value="HisK_dim/P_dom"/>
</dbReference>
<keyword evidence="8" id="KW-0418">Kinase</keyword>
<dbReference type="InterPro" id="IPR036097">
    <property type="entry name" value="HisK_dim/P_sf"/>
</dbReference>
<dbReference type="Gene3D" id="3.30.565.10">
    <property type="entry name" value="Histidine kinase-like ATPase, C-terminal domain"/>
    <property type="match status" value="1"/>
</dbReference>
<gene>
    <name evidence="12" type="ORF">A6A05_01475</name>
</gene>
<dbReference type="GO" id="GO:0000155">
    <property type="term" value="F:phosphorelay sensor kinase activity"/>
    <property type="evidence" value="ECO:0007669"/>
    <property type="project" value="InterPro"/>
</dbReference>
<dbReference type="CDD" id="cd00082">
    <property type="entry name" value="HisKA"/>
    <property type="match status" value="1"/>
</dbReference>
<keyword evidence="13" id="KW-1185">Reference proteome</keyword>
<dbReference type="GO" id="GO:0005886">
    <property type="term" value="C:plasma membrane"/>
    <property type="evidence" value="ECO:0007669"/>
    <property type="project" value="UniProtKB-SubCell"/>
</dbReference>
<feature type="transmembrane region" description="Helical" evidence="10">
    <location>
        <begin position="265"/>
        <end position="285"/>
    </location>
</feature>
<feature type="transmembrane region" description="Helical" evidence="10">
    <location>
        <begin position="126"/>
        <end position="145"/>
    </location>
</feature>
<dbReference type="InterPro" id="IPR050980">
    <property type="entry name" value="2C_sensor_his_kinase"/>
</dbReference>
<comment type="subcellular location">
    <subcellularLocation>
        <location evidence="2">Cell membrane</location>
        <topology evidence="2">Multi-pass membrane protein</topology>
    </subcellularLocation>
</comment>
<evidence type="ECO:0000256" key="10">
    <source>
        <dbReference type="SAM" id="Phobius"/>
    </source>
</evidence>
<dbReference type="Gene3D" id="3.30.450.40">
    <property type="match status" value="1"/>
</dbReference>
<dbReference type="InterPro" id="IPR004358">
    <property type="entry name" value="Sig_transdc_His_kin-like_C"/>
</dbReference>
<evidence type="ECO:0000256" key="4">
    <source>
        <dbReference type="ARBA" id="ARBA00022475"/>
    </source>
</evidence>
<keyword evidence="10" id="KW-0472">Membrane</keyword>
<dbReference type="Pfam" id="PF02518">
    <property type="entry name" value="HATPase_c"/>
    <property type="match status" value="1"/>
</dbReference>
<keyword evidence="6" id="KW-0808">Transferase</keyword>
<dbReference type="STRING" id="1437059.A6A05_01475"/>
<dbReference type="Proteomes" id="UP000078543">
    <property type="component" value="Unassembled WGS sequence"/>
</dbReference>
<dbReference type="InterPro" id="IPR029016">
    <property type="entry name" value="GAF-like_dom_sf"/>
</dbReference>
<protein>
    <recommendedName>
        <fullName evidence="3">histidine kinase</fullName>
        <ecNumber evidence="3">2.7.13.3</ecNumber>
    </recommendedName>
</protein>
<feature type="transmembrane region" description="Helical" evidence="10">
    <location>
        <begin position="189"/>
        <end position="209"/>
    </location>
</feature>
<proteinExistence type="predicted"/>
<reference evidence="12 13" key="1">
    <citation type="submission" date="2016-04" db="EMBL/GenBank/DDBJ databases">
        <title>Draft genome sequence of freshwater magnetotactic bacteria Magnetospirillum marisnigri SP-1 and Magnetospirillum moscoviense BB-1.</title>
        <authorList>
            <person name="Koziaeva V."/>
            <person name="Dziuba M.V."/>
            <person name="Ivanov T.M."/>
            <person name="Kuznetsov B."/>
            <person name="Grouzdev D.S."/>
        </authorList>
    </citation>
    <scope>NUCLEOTIDE SEQUENCE [LARGE SCALE GENOMIC DNA]</scope>
    <source>
        <strain evidence="12 13">BB-1</strain>
    </source>
</reference>
<comment type="catalytic activity">
    <reaction evidence="1">
        <text>ATP + protein L-histidine = ADP + protein N-phospho-L-histidine.</text>
        <dbReference type="EC" id="2.7.13.3"/>
    </reaction>
</comment>
<dbReference type="SMART" id="SM00387">
    <property type="entry name" value="HATPase_c"/>
    <property type="match status" value="1"/>
</dbReference>
<evidence type="ECO:0000313" key="12">
    <source>
        <dbReference type="EMBL" id="OAN51560.1"/>
    </source>
</evidence>
<feature type="transmembrane region" description="Helical" evidence="10">
    <location>
        <begin position="6"/>
        <end position="22"/>
    </location>
</feature>
<dbReference type="InterPro" id="IPR014265">
    <property type="entry name" value="XrtA/PrsK"/>
</dbReference>
<sequence>MFDAASYGICAIAYGGLAAIALNSETEGMRRRHFVVAGLATALWAGLIAATWLMAIPAALLNLSEVLRVGSWLYFLLTLWGRLDDSRGATVRRILVTRAFVPIVVVIGLVALPTSLDIGALHEQALPIKALVNIVLPVIGLLLIENLLRISGTTGRWAIKHLGLGLGAALSFDFFIYSDALVQGAVGEVFVTARALVAILIVPLLWVSFHRLRTWKRDAEIRLIASPKAAFYTMALVASGSYLLVMAGVAYYIRIVGGKWGAPLQIAFMVAALLIMLVSIASSRLKSHAKIFVLKNFFAYRYDYREEWLHFLQIMSAQQPSALAPRLVRAMADLMDCPASALWVLLGPEQCFFSAAAWNLPPPHPPVRSDCAMIGFFRRTGRVIDMDEYRKAPARYEGTILPDWIVARPAVWLVVPLVHRGDVLGFVVLDQARAPRRLDWEDRDLLDTTAIQAASYLAEELTTEALRAAHRLEDFNRQFSFVVHDIKNVVGQMSLLLGNAKTHGDNPDFQKDMLETVGNSVSRMRAMLEQLAIQRQPPAPPQVLDLATILDGVAAHWGKSAANLTFAPPAQPVFAPVDPTKLVSALDLLIDNALTAVALSGSVELRLCTAPGHALIEVADDGPGMDAAFIATELFRPLASTKPAGYGIGAFQTRHLVGEMGGRLEVDSIPDHGTTMRIVLPLAAAPSALPDETSVLKARHG</sequence>
<dbReference type="EMBL" id="LWQU01000130">
    <property type="protein sequence ID" value="OAN51560.1"/>
    <property type="molecule type" value="Genomic_DNA"/>
</dbReference>
<comment type="caution">
    <text evidence="12">The sequence shown here is derived from an EMBL/GenBank/DDBJ whole genome shotgun (WGS) entry which is preliminary data.</text>
</comment>
<feature type="transmembrane region" description="Helical" evidence="10">
    <location>
        <begin position="66"/>
        <end position="83"/>
    </location>
</feature>
<evidence type="ECO:0000313" key="13">
    <source>
        <dbReference type="Proteomes" id="UP000078543"/>
    </source>
</evidence>
<dbReference type="RefSeq" id="WP_068499464.1">
    <property type="nucleotide sequence ID" value="NZ_LWQU01000130.1"/>
</dbReference>
<dbReference type="InterPro" id="IPR036890">
    <property type="entry name" value="HATPase_C_sf"/>
</dbReference>
<organism evidence="12 13">
    <name type="scientific">Magnetospirillum moscoviense</name>
    <dbReference type="NCBI Taxonomy" id="1437059"/>
    <lineage>
        <taxon>Bacteria</taxon>
        <taxon>Pseudomonadati</taxon>
        <taxon>Pseudomonadota</taxon>
        <taxon>Alphaproteobacteria</taxon>
        <taxon>Rhodospirillales</taxon>
        <taxon>Rhodospirillaceae</taxon>
        <taxon>Magnetospirillum</taxon>
    </lineage>
</organism>
<dbReference type="InterPro" id="IPR005467">
    <property type="entry name" value="His_kinase_dom"/>
</dbReference>
<evidence type="ECO:0000256" key="2">
    <source>
        <dbReference type="ARBA" id="ARBA00004651"/>
    </source>
</evidence>
<evidence type="ECO:0000256" key="1">
    <source>
        <dbReference type="ARBA" id="ARBA00000085"/>
    </source>
</evidence>
<feature type="domain" description="Histidine kinase" evidence="11">
    <location>
        <begin position="481"/>
        <end position="684"/>
    </location>
</feature>
<evidence type="ECO:0000256" key="9">
    <source>
        <dbReference type="ARBA" id="ARBA00022840"/>
    </source>
</evidence>
<feature type="transmembrane region" description="Helical" evidence="10">
    <location>
        <begin position="34"/>
        <end position="60"/>
    </location>
</feature>
<keyword evidence="10" id="KW-0812">Transmembrane</keyword>
<evidence type="ECO:0000256" key="8">
    <source>
        <dbReference type="ARBA" id="ARBA00022777"/>
    </source>
</evidence>
<dbReference type="PROSITE" id="PS50109">
    <property type="entry name" value="HIS_KIN"/>
    <property type="match status" value="1"/>
</dbReference>
<keyword evidence="10" id="KW-1133">Transmembrane helix</keyword>
<dbReference type="PRINTS" id="PR00344">
    <property type="entry name" value="BCTRLSENSOR"/>
</dbReference>
<dbReference type="AlphaFoldDB" id="A0A178MS60"/>
<keyword evidence="4" id="KW-1003">Cell membrane</keyword>
<evidence type="ECO:0000256" key="5">
    <source>
        <dbReference type="ARBA" id="ARBA00022553"/>
    </source>
</evidence>
<dbReference type="Pfam" id="PF01590">
    <property type="entry name" value="GAF"/>
    <property type="match status" value="1"/>
</dbReference>
<accession>A0A178MS60</accession>
<keyword evidence="5" id="KW-0597">Phosphoprotein</keyword>
<dbReference type="SMART" id="SM00065">
    <property type="entry name" value="GAF"/>
    <property type="match status" value="1"/>
</dbReference>
<dbReference type="SUPFAM" id="SSF55781">
    <property type="entry name" value="GAF domain-like"/>
    <property type="match status" value="1"/>
</dbReference>